<sequence>MTRLVLRWILNCFALFFVMKLIPGIQIDHFQDLLIGTLILGLLNVFIRPVFVLLTLPVTMLTLGLFTLVINGFMFYLAAHLVHGFRVSGFGTAFVAALLYSIFSFILNMVFLPKK</sequence>
<dbReference type="InterPro" id="IPR007165">
    <property type="entry name" value="Phage_holin_4_2"/>
</dbReference>
<evidence type="ECO:0000313" key="2">
    <source>
        <dbReference type="EMBL" id="MBT1070481.1"/>
    </source>
</evidence>
<keyword evidence="1" id="KW-0472">Membrane</keyword>
<organism evidence="2 3">
    <name type="scientific">Pelotalea chapellei</name>
    <dbReference type="NCBI Taxonomy" id="44671"/>
    <lineage>
        <taxon>Bacteria</taxon>
        <taxon>Pseudomonadati</taxon>
        <taxon>Thermodesulfobacteriota</taxon>
        <taxon>Desulfuromonadia</taxon>
        <taxon>Geobacterales</taxon>
        <taxon>Geobacteraceae</taxon>
        <taxon>Pelotalea</taxon>
    </lineage>
</organism>
<accession>A0ABS5U493</accession>
<evidence type="ECO:0000313" key="3">
    <source>
        <dbReference type="Proteomes" id="UP000784128"/>
    </source>
</evidence>
<keyword evidence="1" id="KW-0812">Transmembrane</keyword>
<protein>
    <submittedName>
        <fullName evidence="2">Phage holin family protein</fullName>
    </submittedName>
</protein>
<dbReference type="PANTHER" id="PTHR37309">
    <property type="entry name" value="SLR0284 PROTEIN"/>
    <property type="match status" value="1"/>
</dbReference>
<keyword evidence="3" id="KW-1185">Reference proteome</keyword>
<reference evidence="2 3" key="1">
    <citation type="submission" date="2021-05" db="EMBL/GenBank/DDBJ databases">
        <title>The draft genome of Geobacter chapellei DSM 13688.</title>
        <authorList>
            <person name="Xu Z."/>
            <person name="Masuda Y."/>
            <person name="Itoh H."/>
            <person name="Senoo K."/>
        </authorList>
    </citation>
    <scope>NUCLEOTIDE SEQUENCE [LARGE SCALE GENOMIC DNA]</scope>
    <source>
        <strain evidence="2 3">DSM 13688</strain>
    </source>
</reference>
<comment type="caution">
    <text evidence="2">The sequence shown here is derived from an EMBL/GenBank/DDBJ whole genome shotgun (WGS) entry which is preliminary data.</text>
</comment>
<feature type="transmembrane region" description="Helical" evidence="1">
    <location>
        <begin position="34"/>
        <end position="54"/>
    </location>
</feature>
<feature type="transmembrane region" description="Helical" evidence="1">
    <location>
        <begin position="90"/>
        <end position="112"/>
    </location>
</feature>
<dbReference type="Proteomes" id="UP000784128">
    <property type="component" value="Unassembled WGS sequence"/>
</dbReference>
<dbReference type="PANTHER" id="PTHR37309:SF1">
    <property type="entry name" value="SLR0284 PROTEIN"/>
    <property type="match status" value="1"/>
</dbReference>
<dbReference type="Pfam" id="PF04020">
    <property type="entry name" value="Phage_holin_4_2"/>
    <property type="match status" value="1"/>
</dbReference>
<feature type="transmembrane region" description="Helical" evidence="1">
    <location>
        <begin position="6"/>
        <end position="22"/>
    </location>
</feature>
<keyword evidence="1" id="KW-1133">Transmembrane helix</keyword>
<name>A0ABS5U493_9BACT</name>
<dbReference type="EMBL" id="JAHDYS010000001">
    <property type="protein sequence ID" value="MBT1070481.1"/>
    <property type="molecule type" value="Genomic_DNA"/>
</dbReference>
<evidence type="ECO:0000256" key="1">
    <source>
        <dbReference type="SAM" id="Phobius"/>
    </source>
</evidence>
<proteinExistence type="predicted"/>
<feature type="transmembrane region" description="Helical" evidence="1">
    <location>
        <begin position="60"/>
        <end position="78"/>
    </location>
</feature>
<gene>
    <name evidence="2" type="ORF">KJB30_01655</name>
</gene>